<evidence type="ECO:0000256" key="1">
    <source>
        <dbReference type="SAM" id="MobiDB-lite"/>
    </source>
</evidence>
<feature type="compositionally biased region" description="Low complexity" evidence="1">
    <location>
        <begin position="546"/>
        <end position="555"/>
    </location>
</feature>
<evidence type="ECO:0000313" key="3">
    <source>
        <dbReference type="Proteomes" id="UP000309215"/>
    </source>
</evidence>
<dbReference type="Proteomes" id="UP000309215">
    <property type="component" value="Unassembled WGS sequence"/>
</dbReference>
<feature type="region of interest" description="Disordered" evidence="1">
    <location>
        <begin position="807"/>
        <end position="839"/>
    </location>
</feature>
<organism evidence="2 3">
    <name type="scientific">Polyangium fumosum</name>
    <dbReference type="NCBI Taxonomy" id="889272"/>
    <lineage>
        <taxon>Bacteria</taxon>
        <taxon>Pseudomonadati</taxon>
        <taxon>Myxococcota</taxon>
        <taxon>Polyangia</taxon>
        <taxon>Polyangiales</taxon>
        <taxon>Polyangiaceae</taxon>
        <taxon>Polyangium</taxon>
    </lineage>
</organism>
<feature type="compositionally biased region" description="Low complexity" evidence="1">
    <location>
        <begin position="529"/>
        <end position="539"/>
    </location>
</feature>
<protein>
    <recommendedName>
        <fullName evidence="4">LysM domain-containing protein</fullName>
    </recommendedName>
</protein>
<dbReference type="EMBL" id="SSMQ01000116">
    <property type="protein sequence ID" value="TKC93711.1"/>
    <property type="molecule type" value="Genomic_DNA"/>
</dbReference>
<dbReference type="AlphaFoldDB" id="A0A4U1IIR7"/>
<feature type="compositionally biased region" description="Low complexity" evidence="1">
    <location>
        <begin position="719"/>
        <end position="734"/>
    </location>
</feature>
<comment type="caution">
    <text evidence="2">The sequence shown here is derived from an EMBL/GenBank/DDBJ whole genome shotgun (WGS) entry which is preliminary data.</text>
</comment>
<sequence length="857" mass="90474">MSYDTSGLDDEEHVANGEDTGDFLGTLMGGGAQLLSSLMGGGGKSGGNEGIGAALGSIAGAGLGTLAGGAGAGIGANLGKMAGGAVESLLRKPPKKKKKKPQKPPPKPATVARPAATPARRLRLPTKHERKLLVEAERMTERSGERGYLEEAHLRVFKPTEYKRRRDAGLLWSQNRNEEAPHDQSYEVAPPDDAQPVLGPEDHYDDTAAPDTRPQPLRHLSATPMTEVQLDALVRGVPLLRMVDPRILRLFSGSVGVARDVSGVDPTTGIYHAIPGETPHGITKKLTGQMDRTQELLAANPGKAESSMEWNIPPGWLQYARETGATFSTARKYVVVKDDWPEKIAKKLGAFPARAKWWSELKAANPHKPTQSGTGNWASLFPGEEIGIPNSWPEHALAIPIQPQPSRPETPGLPGPGKNVTIDPALVPQSQALLMRWAVAHPNDCTPSDFGRNPVDLVSGFTPRATQALGSFQAWWNKQHPTRALSSNPGELDKPTYDALVETNNTENPPLPWFGNQENPAPPNPPPQQQTSGGASQGQSSGGASQGQSSGGSTTPFPSLPAERPEWVPKEVPWPPQFPGWTQPQQSSGGTSQGQSSGGTSQGQSSSGGTSQGQSSPSGQSSGGSTTPFPSLPAERPEWVPKEVPWPPQFPGWTQPQQSSSGTSQGQSSPSGQSSGGSSTPFPSLPAERPEWVPKEVPWPPQFPGWTQPQQSSGGGSQGQSPSQGGTSQGGSSQVPGEHPPNAPAVDWGSAFDAQMPDSEKAKVLYVLAYAVDADEIQDMAEAYHDAGYPRAAEALHQRALLIRVAEREFPPPARPPSSGSGPEQQVDPSYTTQHASGEGDSLLPVLALVGAGLAFS</sequence>
<feature type="compositionally biased region" description="Polar residues" evidence="1">
    <location>
        <begin position="827"/>
        <end position="836"/>
    </location>
</feature>
<dbReference type="RefSeq" id="WP_136936115.1">
    <property type="nucleotide sequence ID" value="NZ_SSMQ01000116.1"/>
</dbReference>
<feature type="compositionally biased region" description="Basic residues" evidence="1">
    <location>
        <begin position="92"/>
        <end position="102"/>
    </location>
</feature>
<gene>
    <name evidence="2" type="ORF">E8A74_49045</name>
</gene>
<feature type="compositionally biased region" description="Low complexity" evidence="1">
    <location>
        <begin position="651"/>
        <end position="686"/>
    </location>
</feature>
<feature type="region of interest" description="Disordered" evidence="1">
    <location>
        <begin position="501"/>
        <end position="754"/>
    </location>
</feature>
<feature type="compositionally biased region" description="Low complexity" evidence="1">
    <location>
        <begin position="602"/>
        <end position="628"/>
    </location>
</feature>
<name>A0A4U1IIR7_9BACT</name>
<feature type="region of interest" description="Disordered" evidence="1">
    <location>
        <begin position="173"/>
        <end position="223"/>
    </location>
</feature>
<accession>A0A4U1IIR7</accession>
<dbReference type="OrthoDB" id="5540787at2"/>
<feature type="region of interest" description="Disordered" evidence="1">
    <location>
        <begin position="89"/>
        <end position="126"/>
    </location>
</feature>
<keyword evidence="3" id="KW-1185">Reference proteome</keyword>
<evidence type="ECO:0000313" key="2">
    <source>
        <dbReference type="EMBL" id="TKC93711.1"/>
    </source>
</evidence>
<feature type="compositionally biased region" description="Low complexity" evidence="1">
    <location>
        <begin position="109"/>
        <end position="119"/>
    </location>
</feature>
<feature type="compositionally biased region" description="Basic and acidic residues" evidence="1">
    <location>
        <begin position="176"/>
        <end position="185"/>
    </location>
</feature>
<evidence type="ECO:0008006" key="4">
    <source>
        <dbReference type="Google" id="ProtNLM"/>
    </source>
</evidence>
<feature type="compositionally biased region" description="Low complexity" evidence="1">
    <location>
        <begin position="582"/>
        <end position="595"/>
    </location>
</feature>
<reference evidence="2 3" key="1">
    <citation type="submission" date="2019-04" db="EMBL/GenBank/DDBJ databases">
        <authorList>
            <person name="Li Y."/>
            <person name="Wang J."/>
        </authorList>
    </citation>
    <scope>NUCLEOTIDE SEQUENCE [LARGE SCALE GENOMIC DNA]</scope>
    <source>
        <strain evidence="2 3">DSM 14668</strain>
    </source>
</reference>
<proteinExistence type="predicted"/>